<evidence type="ECO:0000313" key="2">
    <source>
        <dbReference type="Proteomes" id="UP000480246"/>
    </source>
</evidence>
<feature type="non-terminal residue" evidence="1">
    <location>
        <position position="1"/>
    </location>
</feature>
<dbReference type="AlphaFoldDB" id="A0A7C8KZ05"/>
<name>A0A7C8KZ05_9BACI</name>
<evidence type="ECO:0000313" key="1">
    <source>
        <dbReference type="EMBL" id="KAB8137702.1"/>
    </source>
</evidence>
<keyword evidence="2" id="KW-1185">Reference proteome</keyword>
<protein>
    <submittedName>
        <fullName evidence="1">ABC transporter ATP-binding protein</fullName>
    </submittedName>
</protein>
<keyword evidence="1" id="KW-0067">ATP-binding</keyword>
<dbReference type="GO" id="GO:0005524">
    <property type="term" value="F:ATP binding"/>
    <property type="evidence" value="ECO:0007669"/>
    <property type="project" value="UniProtKB-KW"/>
</dbReference>
<comment type="caution">
    <text evidence="1">The sequence shown here is derived from an EMBL/GenBank/DDBJ whole genome shotgun (WGS) entry which is preliminary data.</text>
</comment>
<dbReference type="EMBL" id="WEID01000038">
    <property type="protein sequence ID" value="KAB8137702.1"/>
    <property type="molecule type" value="Genomic_DNA"/>
</dbReference>
<dbReference type="Proteomes" id="UP000480246">
    <property type="component" value="Unassembled WGS sequence"/>
</dbReference>
<keyword evidence="1" id="KW-0547">Nucleotide-binding</keyword>
<organism evidence="1 2">
    <name type="scientific">Gracilibacillus oryzae</name>
    <dbReference type="NCBI Taxonomy" id="1672701"/>
    <lineage>
        <taxon>Bacteria</taxon>
        <taxon>Bacillati</taxon>
        <taxon>Bacillota</taxon>
        <taxon>Bacilli</taxon>
        <taxon>Bacillales</taxon>
        <taxon>Bacillaceae</taxon>
        <taxon>Gracilibacillus</taxon>
    </lineage>
</organism>
<gene>
    <name evidence="1" type="ORF">F9U64_08470</name>
</gene>
<reference evidence="1 2" key="1">
    <citation type="submission" date="2019-10" db="EMBL/GenBank/DDBJ databases">
        <title>Gracilibacillus sp. nov. isolated from rice seeds.</title>
        <authorList>
            <person name="He S."/>
        </authorList>
    </citation>
    <scope>NUCLEOTIDE SEQUENCE [LARGE SCALE GENOMIC DNA]</scope>
    <source>
        <strain evidence="1 2">TD8</strain>
    </source>
</reference>
<dbReference type="InterPro" id="IPR027417">
    <property type="entry name" value="P-loop_NTPase"/>
</dbReference>
<dbReference type="SUPFAM" id="SSF52540">
    <property type="entry name" value="P-loop containing nucleoside triphosphate hydrolases"/>
    <property type="match status" value="1"/>
</dbReference>
<dbReference type="Gene3D" id="3.40.50.300">
    <property type="entry name" value="P-loop containing nucleotide triphosphate hydrolases"/>
    <property type="match status" value="1"/>
</dbReference>
<proteinExistence type="predicted"/>
<accession>A0A7C8KZ05</accession>
<sequence length="42" mass="4979">ADQIIVLEDGKITEHGTHEELMLMRGWYYHQFMIQQMEGGLE</sequence>